<dbReference type="InterPro" id="IPR016181">
    <property type="entry name" value="Acyl_CoA_acyltransferase"/>
</dbReference>
<accession>A0ABN2LIQ7</accession>
<sequence length="270" mass="28994">MISEADVAGLLREYDAHLRAHVPDPLPEGGWIETDGPVLRFVGIDRQGFVTYRDLAGLDGAALDALIARQRDFFAARGEGVEWKLHGHDRPASLPGRLVAAGFAPEDRETVVVGLAGPLATAALTPPDGVLLREVTADADLARIADMESQVWGEDRDWLVEGLSREIAADPESITVVVAEAGEGVVSAGWVRYVTGTGFATLWGGSTLAAWRGRGIYKALVAHRARLAVARGYRFLQVDASDDSRPILQRLGFVALTTTTPYVWSPADVT</sequence>
<dbReference type="SUPFAM" id="SSF55729">
    <property type="entry name" value="Acyl-CoA N-acyltransferases (Nat)"/>
    <property type="match status" value="1"/>
</dbReference>
<dbReference type="InterPro" id="IPR000182">
    <property type="entry name" value="GNAT_dom"/>
</dbReference>
<name>A0ABN2LIQ7_9ACTN</name>
<evidence type="ECO:0000259" key="1">
    <source>
        <dbReference type="PROSITE" id="PS51186"/>
    </source>
</evidence>
<dbReference type="Gene3D" id="3.40.630.30">
    <property type="match status" value="1"/>
</dbReference>
<reference evidence="2 3" key="1">
    <citation type="journal article" date="2019" name="Int. J. Syst. Evol. Microbiol.">
        <title>The Global Catalogue of Microorganisms (GCM) 10K type strain sequencing project: providing services to taxonomists for standard genome sequencing and annotation.</title>
        <authorList>
            <consortium name="The Broad Institute Genomics Platform"/>
            <consortium name="The Broad Institute Genome Sequencing Center for Infectious Disease"/>
            <person name="Wu L."/>
            <person name="Ma J."/>
        </authorList>
    </citation>
    <scope>NUCLEOTIDE SEQUENCE [LARGE SCALE GENOMIC DNA]</scope>
    <source>
        <strain evidence="2 3">JCM 13250</strain>
    </source>
</reference>
<evidence type="ECO:0000313" key="2">
    <source>
        <dbReference type="EMBL" id="GAA1789762.1"/>
    </source>
</evidence>
<proteinExistence type="predicted"/>
<evidence type="ECO:0000313" key="3">
    <source>
        <dbReference type="Proteomes" id="UP001500218"/>
    </source>
</evidence>
<keyword evidence="3" id="KW-1185">Reference proteome</keyword>
<dbReference type="Proteomes" id="UP001500218">
    <property type="component" value="Unassembled WGS sequence"/>
</dbReference>
<dbReference type="CDD" id="cd04301">
    <property type="entry name" value="NAT_SF"/>
    <property type="match status" value="1"/>
</dbReference>
<comment type="caution">
    <text evidence="2">The sequence shown here is derived from an EMBL/GenBank/DDBJ whole genome shotgun (WGS) entry which is preliminary data.</text>
</comment>
<dbReference type="Pfam" id="PF00583">
    <property type="entry name" value="Acetyltransf_1"/>
    <property type="match status" value="1"/>
</dbReference>
<feature type="domain" description="N-acetyltransferase" evidence="1">
    <location>
        <begin position="130"/>
        <end position="270"/>
    </location>
</feature>
<dbReference type="PROSITE" id="PS51186">
    <property type="entry name" value="GNAT"/>
    <property type="match status" value="1"/>
</dbReference>
<gene>
    <name evidence="2" type="ORF">GCM10009682_09810</name>
</gene>
<organism evidence="2 3">
    <name type="scientific">Luedemannella flava</name>
    <dbReference type="NCBI Taxonomy" id="349316"/>
    <lineage>
        <taxon>Bacteria</taxon>
        <taxon>Bacillati</taxon>
        <taxon>Actinomycetota</taxon>
        <taxon>Actinomycetes</taxon>
        <taxon>Micromonosporales</taxon>
        <taxon>Micromonosporaceae</taxon>
        <taxon>Luedemannella</taxon>
    </lineage>
</organism>
<dbReference type="EMBL" id="BAAALT010000020">
    <property type="protein sequence ID" value="GAA1789762.1"/>
    <property type="molecule type" value="Genomic_DNA"/>
</dbReference>
<protein>
    <submittedName>
        <fullName evidence="2">GNAT family N-acetyltransferase</fullName>
    </submittedName>
</protein>